<sequence length="153" mass="17047">MTRFKGKSLLSFLRTRHESEPRASNSGGTRSATRISDRAESEIMIERANVRTKESRAIESLLYDPRPSERASDLQEITGSAAVVIVSVAVADRIRFEPRTLNFSIGSCSPSRAQGSSDLVRITREAIARAAIAVKRRWRSAPSSGFSPRRWRN</sequence>
<evidence type="ECO:0000313" key="2">
    <source>
        <dbReference type="EMBL" id="KCW60138.1"/>
    </source>
</evidence>
<organism evidence="2">
    <name type="scientific">Eucalyptus grandis</name>
    <name type="common">Flooded gum</name>
    <dbReference type="NCBI Taxonomy" id="71139"/>
    <lineage>
        <taxon>Eukaryota</taxon>
        <taxon>Viridiplantae</taxon>
        <taxon>Streptophyta</taxon>
        <taxon>Embryophyta</taxon>
        <taxon>Tracheophyta</taxon>
        <taxon>Spermatophyta</taxon>
        <taxon>Magnoliopsida</taxon>
        <taxon>eudicotyledons</taxon>
        <taxon>Gunneridae</taxon>
        <taxon>Pentapetalae</taxon>
        <taxon>rosids</taxon>
        <taxon>malvids</taxon>
        <taxon>Myrtales</taxon>
        <taxon>Myrtaceae</taxon>
        <taxon>Myrtoideae</taxon>
        <taxon>Eucalypteae</taxon>
        <taxon>Eucalyptus</taxon>
    </lineage>
</organism>
<gene>
    <name evidence="2" type="ORF">EUGRSUZ_H02862</name>
</gene>
<name>A0A059B1Y2_EUCGR</name>
<evidence type="ECO:0000256" key="1">
    <source>
        <dbReference type="SAM" id="MobiDB-lite"/>
    </source>
</evidence>
<dbReference type="InParanoid" id="A0A059B1Y2"/>
<feature type="compositionally biased region" description="Polar residues" evidence="1">
    <location>
        <begin position="22"/>
        <end position="34"/>
    </location>
</feature>
<feature type="region of interest" description="Disordered" evidence="1">
    <location>
        <begin position="15"/>
        <end position="38"/>
    </location>
</feature>
<proteinExistence type="predicted"/>
<dbReference type="EMBL" id="KK198760">
    <property type="protein sequence ID" value="KCW60138.1"/>
    <property type="molecule type" value="Genomic_DNA"/>
</dbReference>
<dbReference type="Gramene" id="KCW60138">
    <property type="protein sequence ID" value="KCW60138"/>
    <property type="gene ID" value="EUGRSUZ_H02862"/>
</dbReference>
<accession>A0A059B1Y2</accession>
<protein>
    <submittedName>
        <fullName evidence="2">Uncharacterized protein</fullName>
    </submittedName>
</protein>
<dbReference type="AlphaFoldDB" id="A0A059B1Y2"/>
<reference evidence="2" key="1">
    <citation type="submission" date="2013-07" db="EMBL/GenBank/DDBJ databases">
        <title>The genome of Eucalyptus grandis.</title>
        <authorList>
            <person name="Schmutz J."/>
            <person name="Hayes R."/>
            <person name="Myburg A."/>
            <person name="Tuskan G."/>
            <person name="Grattapaglia D."/>
            <person name="Rokhsar D.S."/>
        </authorList>
    </citation>
    <scope>NUCLEOTIDE SEQUENCE</scope>
    <source>
        <tissue evidence="2">Leaf extractions</tissue>
    </source>
</reference>